<feature type="transmembrane region" description="Helical" evidence="6">
    <location>
        <begin position="147"/>
        <end position="169"/>
    </location>
</feature>
<evidence type="ECO:0000256" key="4">
    <source>
        <dbReference type="ARBA" id="ARBA00023136"/>
    </source>
</evidence>
<name>A0A8E2JVA5_9PEZI</name>
<keyword evidence="3 6" id="KW-1133">Transmembrane helix</keyword>
<keyword evidence="9" id="KW-1185">Reference proteome</keyword>
<feature type="domain" description="Rhodopsin" evidence="7">
    <location>
        <begin position="44"/>
        <end position="290"/>
    </location>
</feature>
<accession>A0A8E2JVA5</accession>
<evidence type="ECO:0000256" key="5">
    <source>
        <dbReference type="ARBA" id="ARBA00038359"/>
    </source>
</evidence>
<feature type="transmembrane region" description="Helical" evidence="6">
    <location>
        <begin position="226"/>
        <end position="248"/>
    </location>
</feature>
<dbReference type="PANTHER" id="PTHR33048:SF129">
    <property type="entry name" value="INTEGRAL MEMBRANE PROTEIN-RELATED"/>
    <property type="match status" value="1"/>
</dbReference>
<evidence type="ECO:0000313" key="9">
    <source>
        <dbReference type="Proteomes" id="UP000250140"/>
    </source>
</evidence>
<dbReference type="GO" id="GO:0016020">
    <property type="term" value="C:membrane"/>
    <property type="evidence" value="ECO:0007669"/>
    <property type="project" value="UniProtKB-SubCell"/>
</dbReference>
<keyword evidence="2 6" id="KW-0812">Transmembrane</keyword>
<protein>
    <recommendedName>
        <fullName evidence="7">Rhodopsin domain-containing protein</fullName>
    </recommendedName>
</protein>
<dbReference type="EMBL" id="KV749232">
    <property type="protein sequence ID" value="OCL10502.1"/>
    <property type="molecule type" value="Genomic_DNA"/>
</dbReference>
<evidence type="ECO:0000313" key="8">
    <source>
        <dbReference type="EMBL" id="OCL10502.1"/>
    </source>
</evidence>
<evidence type="ECO:0000256" key="1">
    <source>
        <dbReference type="ARBA" id="ARBA00004141"/>
    </source>
</evidence>
<keyword evidence="4 6" id="KW-0472">Membrane</keyword>
<comment type="similarity">
    <text evidence="5">Belongs to the SAT4 family.</text>
</comment>
<dbReference type="OrthoDB" id="5401779at2759"/>
<feature type="transmembrane region" description="Helical" evidence="6">
    <location>
        <begin position="120"/>
        <end position="140"/>
    </location>
</feature>
<feature type="transmembrane region" description="Helical" evidence="6">
    <location>
        <begin position="78"/>
        <end position="100"/>
    </location>
</feature>
<dbReference type="AlphaFoldDB" id="A0A8E2JVA5"/>
<feature type="transmembrane region" description="Helical" evidence="6">
    <location>
        <begin position="263"/>
        <end position="285"/>
    </location>
</feature>
<proteinExistence type="inferred from homology"/>
<feature type="transmembrane region" description="Helical" evidence="6">
    <location>
        <begin position="189"/>
        <end position="210"/>
    </location>
</feature>
<dbReference type="InterPro" id="IPR049326">
    <property type="entry name" value="Rhodopsin_dom_fungi"/>
</dbReference>
<organism evidence="8 9">
    <name type="scientific">Glonium stellatum</name>
    <dbReference type="NCBI Taxonomy" id="574774"/>
    <lineage>
        <taxon>Eukaryota</taxon>
        <taxon>Fungi</taxon>
        <taxon>Dikarya</taxon>
        <taxon>Ascomycota</taxon>
        <taxon>Pezizomycotina</taxon>
        <taxon>Dothideomycetes</taxon>
        <taxon>Pleosporomycetidae</taxon>
        <taxon>Gloniales</taxon>
        <taxon>Gloniaceae</taxon>
        <taxon>Glonium</taxon>
    </lineage>
</organism>
<dbReference type="PANTHER" id="PTHR33048">
    <property type="entry name" value="PTH11-LIKE INTEGRAL MEMBRANE PROTEIN (AFU_ORTHOLOGUE AFUA_5G11245)"/>
    <property type="match status" value="1"/>
</dbReference>
<evidence type="ECO:0000259" key="7">
    <source>
        <dbReference type="Pfam" id="PF20684"/>
    </source>
</evidence>
<reference evidence="8 9" key="1">
    <citation type="journal article" date="2016" name="Nat. Commun.">
        <title>Ectomycorrhizal ecology is imprinted in the genome of the dominant symbiotic fungus Cenococcum geophilum.</title>
        <authorList>
            <consortium name="DOE Joint Genome Institute"/>
            <person name="Peter M."/>
            <person name="Kohler A."/>
            <person name="Ohm R.A."/>
            <person name="Kuo A."/>
            <person name="Krutzmann J."/>
            <person name="Morin E."/>
            <person name="Arend M."/>
            <person name="Barry K.W."/>
            <person name="Binder M."/>
            <person name="Choi C."/>
            <person name="Clum A."/>
            <person name="Copeland A."/>
            <person name="Grisel N."/>
            <person name="Haridas S."/>
            <person name="Kipfer T."/>
            <person name="LaButti K."/>
            <person name="Lindquist E."/>
            <person name="Lipzen A."/>
            <person name="Maire R."/>
            <person name="Meier B."/>
            <person name="Mihaltcheva S."/>
            <person name="Molinier V."/>
            <person name="Murat C."/>
            <person name="Poggeler S."/>
            <person name="Quandt C.A."/>
            <person name="Sperisen C."/>
            <person name="Tritt A."/>
            <person name="Tisserant E."/>
            <person name="Crous P.W."/>
            <person name="Henrissat B."/>
            <person name="Nehls U."/>
            <person name="Egli S."/>
            <person name="Spatafora J.W."/>
            <person name="Grigoriev I.V."/>
            <person name="Martin F.M."/>
        </authorList>
    </citation>
    <scope>NUCLEOTIDE SEQUENCE [LARGE SCALE GENOMIC DNA]</scope>
    <source>
        <strain evidence="8 9">CBS 207.34</strain>
    </source>
</reference>
<evidence type="ECO:0000256" key="2">
    <source>
        <dbReference type="ARBA" id="ARBA00022692"/>
    </source>
</evidence>
<dbReference type="Proteomes" id="UP000250140">
    <property type="component" value="Unassembled WGS sequence"/>
</dbReference>
<feature type="transmembrane region" description="Helical" evidence="6">
    <location>
        <begin position="24"/>
        <end position="44"/>
    </location>
</feature>
<evidence type="ECO:0000256" key="3">
    <source>
        <dbReference type="ARBA" id="ARBA00022989"/>
    </source>
</evidence>
<comment type="subcellular location">
    <subcellularLocation>
        <location evidence="1">Membrane</location>
        <topology evidence="1">Multi-pass membrane protein</topology>
    </subcellularLocation>
</comment>
<evidence type="ECO:0000256" key="6">
    <source>
        <dbReference type="SAM" id="Phobius"/>
    </source>
</evidence>
<dbReference type="Pfam" id="PF20684">
    <property type="entry name" value="Fung_rhodopsin"/>
    <property type="match status" value="1"/>
</dbReference>
<dbReference type="InterPro" id="IPR052337">
    <property type="entry name" value="SAT4-like"/>
</dbReference>
<gene>
    <name evidence="8" type="ORF">AOQ84DRAFT_289158</name>
</gene>
<sequence>MATATPEQIAQWPEPNYINPETRVGIVFGSCLSTVALMVVLILVRFYARAKMKSVFGLDDWIMGAAAATLTILTCSKIFVIAISLLGIITCKFGLGYHIWDMRSAWLVTFNKMGFASETLFSTCVGLTKVSICITYFRIFPSQSTRLFCYSAIAFLLCYTVSCTFIMLFQCTPIRGYWDASVKVKCINMRATLVSTAALNSLSDFLVYLWPARYLWDVQLPKEQRIALISAFTVGCTVCVAGICRMYYLEVYFGSYDVAWNSATLYAIITVEMNIGIICGSLPGLKPIISALFTWIFGPSENPTAPVTPALNTYNQSLTFGSLCKGRGPTKRTDDPVLSAETVELGPVDWKYSLLVEPSSKISIEDLEDGNVMDLAVAVKCIARTDLAMSVKSKKGDDESDDWIMYPQPAHVV</sequence>